<dbReference type="InterPro" id="IPR036942">
    <property type="entry name" value="Beta-barrel_TonB_sf"/>
</dbReference>
<evidence type="ECO:0000256" key="2">
    <source>
        <dbReference type="ARBA" id="ARBA00022448"/>
    </source>
</evidence>
<dbReference type="NCBIfam" id="TIGR04057">
    <property type="entry name" value="SusC_RagA_signa"/>
    <property type="match status" value="1"/>
</dbReference>
<evidence type="ECO:0000313" key="11">
    <source>
        <dbReference type="Proteomes" id="UP001598114"/>
    </source>
</evidence>
<dbReference type="Pfam" id="PF13715">
    <property type="entry name" value="CarbopepD_reg_2"/>
    <property type="match status" value="1"/>
</dbReference>
<dbReference type="InterPro" id="IPR039426">
    <property type="entry name" value="TonB-dep_rcpt-like"/>
</dbReference>
<dbReference type="SUPFAM" id="SSF49464">
    <property type="entry name" value="Carboxypeptidase regulatory domain-like"/>
    <property type="match status" value="1"/>
</dbReference>
<feature type="signal peptide" evidence="8">
    <location>
        <begin position="1"/>
        <end position="27"/>
    </location>
</feature>
<gene>
    <name evidence="10" type="ORF">SKC38_08965</name>
</gene>
<dbReference type="InterPro" id="IPR012910">
    <property type="entry name" value="Plug_dom"/>
</dbReference>
<dbReference type="Proteomes" id="UP001598114">
    <property type="component" value="Unassembled WGS sequence"/>
</dbReference>
<dbReference type="InterPro" id="IPR023997">
    <property type="entry name" value="TonB-dep_OMP_SusC/RagA_CS"/>
</dbReference>
<feature type="chain" id="PRO_5045262200" evidence="8">
    <location>
        <begin position="28"/>
        <end position="1078"/>
    </location>
</feature>
<dbReference type="NCBIfam" id="TIGR04056">
    <property type="entry name" value="OMP_RagA_SusC"/>
    <property type="match status" value="1"/>
</dbReference>
<sequence>MKNNFYQSLRSFLLLAIVMLGSFSSFAQDRKVTGKVTDANSEGIPGVSVAVKGTNTGATTDANGAFTVTVKSGNAVLNISAVGYKTKSVSVGSQSSISVSLDEDVSQLSEVIVTGYSVTNKKESTAAASIVKAADLQIAPTGNVEQMLQGRVSGVTLITNGQPGTNSIIRVRGFGAFGGNEPLYVVDGVPVGSTDFLSPDDIESTTVLKDAAAASIYGARAANGVIVYTTKQGSRGKKALNITYNGMYGATDPNVAGAPKMLTPQEQADWTHVAYRNNAAANGTAVAYTHPQYGSSAQAVIPTYLHANGANGVNNIDLAAIQAAKAANPEGVFLIKSNLAGTNWYDEITRLGATQRHSLGISGGTEAGRFYLGLSGQKQDGILIQNDFARYSARFNSEFNLGKKVKIGENLQFTYRSVRGQAGGNNGLGVAGDESVILSAYRMPTVIPVFDEFGAYASTKAAGFNNPRNPVRQIVLNNSNDNNYNANAVGNIYVDYEPIKDLTLRTSIGGQYNASAYKNYNYRYIGDSEPEASNSFSEGQAYSFAWVMTNTANYKFNWRKHGFKVLAGLEALNTGYGRSINGSGINPFSMDLDFVTMSSVQSPVVNSNLFSGVNFYSVFGKLDYNFNEKYYFTGVVRRDGSSRFGSENRYGIFPAFSAAWRVTSEEFMKDLPAITDLKIRGGWGTMGNSNNVDPANQYSLYAANRGNSFYAIDGQSSGANEGYYRSRIGNPAAKWETAVTSNVGIDATLLNGKWEVVFDIWRKDTEDLLFNVPLPAVVGSAASAPSVNVAKMRNQGIDMQIINRGNLTSDIKYDLTFNNSFLKNEIVAFAPGITNLVGGAFRGITPIRMEVGRSLSSFYGYQVMGYFNSAAEVASAPEQSGKGVGRFRYADINGDGKITPADRTYLGSPVPTYTGGVNVGLTYKDFDLNMYLYASAGNKIWNQSKWFTDFYGTFEGSGKGERAKKSWTPALGNAAEAPIWESASNISTSAAENSWYVEDGDYIRLQNISLGYKLPKNVISKIGVKSAKLTLSANNLFTLTKYKGLDPGVGGAADTSFGIDVGNYPVTRSFNASINLNF</sequence>
<dbReference type="PROSITE" id="PS52016">
    <property type="entry name" value="TONB_DEPENDENT_REC_3"/>
    <property type="match status" value="1"/>
</dbReference>
<protein>
    <submittedName>
        <fullName evidence="10">TonB-dependent receptor</fullName>
    </submittedName>
</protein>
<name>A0ABW6D1S6_9BACT</name>
<comment type="subcellular location">
    <subcellularLocation>
        <location evidence="1 7">Cell outer membrane</location>
        <topology evidence="1 7">Multi-pass membrane protein</topology>
    </subcellularLocation>
</comment>
<dbReference type="Gene3D" id="2.170.130.10">
    <property type="entry name" value="TonB-dependent receptor, plug domain"/>
    <property type="match status" value="1"/>
</dbReference>
<evidence type="ECO:0000256" key="8">
    <source>
        <dbReference type="SAM" id="SignalP"/>
    </source>
</evidence>
<keyword evidence="5 7" id="KW-0472">Membrane</keyword>
<keyword evidence="6 7" id="KW-0998">Cell outer membrane</keyword>
<comment type="caution">
    <text evidence="10">The sequence shown here is derived from an EMBL/GenBank/DDBJ whole genome shotgun (WGS) entry which is preliminary data.</text>
</comment>
<keyword evidence="11" id="KW-1185">Reference proteome</keyword>
<dbReference type="Gene3D" id="2.40.170.20">
    <property type="entry name" value="TonB-dependent receptor, beta-barrel domain"/>
    <property type="match status" value="1"/>
</dbReference>
<dbReference type="Pfam" id="PF07715">
    <property type="entry name" value="Plug"/>
    <property type="match status" value="1"/>
</dbReference>
<dbReference type="EMBL" id="JBBKYA010000004">
    <property type="protein sequence ID" value="MFD3276353.1"/>
    <property type="molecule type" value="Genomic_DNA"/>
</dbReference>
<keyword evidence="4 7" id="KW-0812">Transmembrane</keyword>
<keyword evidence="2 7" id="KW-0813">Transport</keyword>
<comment type="similarity">
    <text evidence="7">Belongs to the TonB-dependent receptor family.</text>
</comment>
<dbReference type="InterPro" id="IPR008969">
    <property type="entry name" value="CarboxyPept-like_regulatory"/>
</dbReference>
<keyword evidence="10" id="KW-0675">Receptor</keyword>
<organism evidence="10 11">
    <name type="scientific">Aquirufa echingensis</name>
    <dbReference type="NCBI Taxonomy" id="3096516"/>
    <lineage>
        <taxon>Bacteria</taxon>
        <taxon>Pseudomonadati</taxon>
        <taxon>Bacteroidota</taxon>
        <taxon>Cytophagia</taxon>
        <taxon>Cytophagales</taxon>
        <taxon>Flectobacillaceae</taxon>
        <taxon>Aquirufa</taxon>
    </lineage>
</organism>
<dbReference type="InterPro" id="IPR037066">
    <property type="entry name" value="Plug_dom_sf"/>
</dbReference>
<evidence type="ECO:0000256" key="4">
    <source>
        <dbReference type="ARBA" id="ARBA00022692"/>
    </source>
</evidence>
<evidence type="ECO:0000313" key="10">
    <source>
        <dbReference type="EMBL" id="MFD3276353.1"/>
    </source>
</evidence>
<evidence type="ECO:0000256" key="7">
    <source>
        <dbReference type="PROSITE-ProRule" id="PRU01360"/>
    </source>
</evidence>
<feature type="domain" description="TonB-dependent receptor plug" evidence="9">
    <location>
        <begin position="121"/>
        <end position="225"/>
    </location>
</feature>
<evidence type="ECO:0000256" key="5">
    <source>
        <dbReference type="ARBA" id="ARBA00023136"/>
    </source>
</evidence>
<reference evidence="10 11" key="1">
    <citation type="submission" date="2024-03" db="EMBL/GenBank/DDBJ databases">
        <title>Aquirufa genome sequencing.</title>
        <authorList>
            <person name="Pitt A."/>
            <person name="Hahn M.W."/>
        </authorList>
    </citation>
    <scope>NUCLEOTIDE SEQUENCE [LARGE SCALE GENOMIC DNA]</scope>
    <source>
        <strain evidence="10 11">PLAD-142S6K</strain>
    </source>
</reference>
<proteinExistence type="inferred from homology"/>
<evidence type="ECO:0000256" key="3">
    <source>
        <dbReference type="ARBA" id="ARBA00022452"/>
    </source>
</evidence>
<accession>A0ABW6D1S6</accession>
<evidence type="ECO:0000256" key="6">
    <source>
        <dbReference type="ARBA" id="ARBA00023237"/>
    </source>
</evidence>
<keyword evidence="3 7" id="KW-1134">Transmembrane beta strand</keyword>
<dbReference type="RefSeq" id="WP_377976803.1">
    <property type="nucleotide sequence ID" value="NZ_JBBKYA010000004.1"/>
</dbReference>
<keyword evidence="8" id="KW-0732">Signal</keyword>
<evidence type="ECO:0000256" key="1">
    <source>
        <dbReference type="ARBA" id="ARBA00004571"/>
    </source>
</evidence>
<dbReference type="Gene3D" id="2.60.40.1120">
    <property type="entry name" value="Carboxypeptidase-like, regulatory domain"/>
    <property type="match status" value="1"/>
</dbReference>
<evidence type="ECO:0000259" key="9">
    <source>
        <dbReference type="Pfam" id="PF07715"/>
    </source>
</evidence>
<dbReference type="SUPFAM" id="SSF56935">
    <property type="entry name" value="Porins"/>
    <property type="match status" value="1"/>
</dbReference>
<dbReference type="InterPro" id="IPR023996">
    <property type="entry name" value="TonB-dep_OMP_SusC/RagA"/>
</dbReference>